<sequence>MVLLVMISLKKYDSALRRKTSQKTVVCAFVKLTRRPIFLIVNMWQGTISSPSTHSPHHMMTSVVEQRFVPNVYSRTSFPCMRK</sequence>
<dbReference type="Proteomes" id="UP000267516">
    <property type="component" value="Segment"/>
</dbReference>
<name>A0A2D3I5V5_9VIRU</name>
<dbReference type="EMBL" id="MF768985">
    <property type="protein sequence ID" value="ATU83791.1"/>
    <property type="molecule type" value="Genomic_DNA"/>
</dbReference>
<organism evidence="1">
    <name type="scientific">White spot syndrome virus</name>
    <dbReference type="NCBI Taxonomy" id="342409"/>
    <lineage>
        <taxon>Viruses</taxon>
        <taxon>Viruses incertae sedis</taxon>
        <taxon>Naldaviricetes</taxon>
        <taxon>Nimaviridae</taxon>
        <taxon>Whispovirus</taxon>
    </lineage>
</organism>
<accession>A0A2D3I5V5</accession>
<protein>
    <submittedName>
        <fullName evidence="1">ORF69</fullName>
    </submittedName>
</protein>
<evidence type="ECO:0000313" key="1">
    <source>
        <dbReference type="EMBL" id="ATU83791.1"/>
    </source>
</evidence>
<reference evidence="1" key="1">
    <citation type="journal article" date="2018" name="Aquaculture">
        <title>Complete genome sequence of a white spot syndrome virus associated with a disease incursion in Australia.</title>
        <authorList>
            <person name="Oakey J."/>
            <person name="Smith C.S."/>
        </authorList>
    </citation>
    <scope>NUCLEOTIDE SEQUENCE [LARGE SCALE GENOMIC DNA]</scope>
    <source>
        <strain evidence="1">WSSV-AU</strain>
    </source>
</reference>
<proteinExistence type="predicted"/>